<evidence type="ECO:0000256" key="19">
    <source>
        <dbReference type="SAM" id="Coils"/>
    </source>
</evidence>
<evidence type="ECO:0000256" key="15">
    <source>
        <dbReference type="ARBA" id="ARBA00047548"/>
    </source>
</evidence>
<feature type="region of interest" description="Disordered" evidence="20">
    <location>
        <begin position="243"/>
        <end position="269"/>
    </location>
</feature>
<accession>W5JJX3</accession>
<evidence type="ECO:0000256" key="18">
    <source>
        <dbReference type="ARBA" id="ARBA00049046"/>
    </source>
</evidence>
<dbReference type="GO" id="GO:0005524">
    <property type="term" value="F:ATP binding"/>
    <property type="evidence" value="ECO:0007669"/>
    <property type="project" value="UniProtKB-KW"/>
</dbReference>
<keyword evidence="10" id="KW-0030">Aminoacyl-tRNA synthetase</keyword>
<reference evidence="22" key="2">
    <citation type="submission" date="2010-05" db="EMBL/GenBank/DDBJ databases">
        <authorList>
            <person name="Almeida L.G."/>
            <person name="Nicolas M.F."/>
            <person name="Souza R.C."/>
            <person name="Vasconcelos A.T.R."/>
        </authorList>
    </citation>
    <scope>NUCLEOTIDE SEQUENCE</scope>
</reference>
<dbReference type="InterPro" id="IPR032678">
    <property type="entry name" value="tRNA-synt_1_cat_dom"/>
</dbReference>
<evidence type="ECO:0000256" key="12">
    <source>
        <dbReference type="ARBA" id="ARBA00043868"/>
    </source>
</evidence>
<keyword evidence="7" id="KW-0862">Zinc</keyword>
<dbReference type="VEuPathDB" id="VectorBase:ADAR2_005990"/>
<dbReference type="EnsemblMetazoa" id="ADAC003568-RA">
    <property type="protein sequence ID" value="ADAC003568-PA"/>
    <property type="gene ID" value="ADAC003568"/>
</dbReference>
<dbReference type="InterPro" id="IPR009080">
    <property type="entry name" value="tRNAsynth_Ia_anticodon-bd"/>
</dbReference>
<dbReference type="SUPFAM" id="SSF52374">
    <property type="entry name" value="Nucleotidylyl transferase"/>
    <property type="match status" value="1"/>
</dbReference>
<evidence type="ECO:0000313" key="24">
    <source>
        <dbReference type="Proteomes" id="UP000000673"/>
    </source>
</evidence>
<dbReference type="HOGENOM" id="CLU_255795_0_0_1"/>
<evidence type="ECO:0000256" key="9">
    <source>
        <dbReference type="ARBA" id="ARBA00022917"/>
    </source>
</evidence>
<dbReference type="EMBL" id="ADMH02000915">
    <property type="protein sequence ID" value="ETN64682.1"/>
    <property type="molecule type" value="Genomic_DNA"/>
</dbReference>
<dbReference type="SUPFAM" id="SSF47323">
    <property type="entry name" value="Anticodon-binding domain of a subclass of class I aminoacyl-tRNA synthetases"/>
    <property type="match status" value="1"/>
</dbReference>
<evidence type="ECO:0000256" key="16">
    <source>
        <dbReference type="ARBA" id="ARBA00047731"/>
    </source>
</evidence>
<sequence length="1378" mass="155982">MPDSSRTTLGDIEDIDSGELKDQLKRWIEEEGIETNIQLQMKKNLIDKMSRTKLGMWSPGVSQVHGISANVCISLYAGRKIALKLQTQHGIVLSPLVLVLNTLVAEFLYTQNCHFSLSIFTNEIPFKNTLPDFTRSARFRLDRTELGEIFEALGIDHYAGLMAKYEKMGSHQNSQSLLYIVFKSILNSVKVQETKLRRLRRVEQQKTNARTLLKRFEIKKLHCNVEKLLHRVKLVGKGITQLEQSHRNAEADPTNPTGIPAAPNGGATSKREEETLSLQVCSENVSRLVVRLESCTKMFEQLLSSLKVGSKHDVQSAKSPEPAADTPCSCRGSKKTYTDFLQELKSTEHGRRYVAKLQKQVMKLLEQEKKQLQERYAKKLQVLEREHKDEVEQILSRPIQQEPIPPKREGAMANLETNSEDVSHHFMKKIDEKLDQLHQHERNVDSKLVMLRSDLQRHEQHQSRYFESLKAAKTREGKLQVLQNVERELLATFEDETNAIIQNAKTTIEQLEKESDKINHSFQRYLQKQREDKRRLIEEKVQIWTKYNNEKLELNQRELLNGGVCEEEPPLDIPLSAATVMEGQIPVQLPENPTSAASTARSSHFENPFKSFDPLRYLRQSRPIEHRMVDVAIGTTVDTGQQTSGEDRQPKDAISVPTDQPPEVPRANEGTCLSEALAKDTRNLRQSIEENLQKLDEMSRIVAKSDTSSSKPNGSKRTYDIQRPAHPLPMVEPSSNRSLDDCSSIEMGLSEGEVVHLQGPPEQNNLRRRSSSPKLDSTRDILDYTTQNILNECAAGRPQLNGKARQPIPISTASLSDLSISTISKLSCEKSQSLDGELDRISTGVRSHDSEASCSIRRISTNRLTTELRLYDGKTKEKVPLSINPQKPFLSFYTCGPTVYDSAHIGHASCYVRLDILQRILKHHFQLPLVTAMNITDIDDKIIARANERGMDWQALARKYEAEFWNDLTNLNVQPPDVKLRVTEHIPAIVRFVQTLIDKGYAYRADDGSVYFETSKYERYGKLQKVILEPAQESRFKRHPSDFALWKASKPGEPAWSGEGEAVSVTSGRPGWHIECSTMASHVFGKRLDFHAGGLDLRFPHHENEETQSCCYHDVPDWVTHWIHTGQLHLEGQTHKMSKSLKNTISISELLQEHTADEFRMLCLLSHYRSVIEYGSESMATASNVLRKFISFFQDSKAYVDGLKPQTYGNGSSEENLFDCLAKTRNIVEACLTNDFNTANSVLALSDLISTAQKAINGNEQLGDGAHPRLIGASNIGAVLAVTRYVREQLLSYGLQSFERSTHRQINGAIQLPIVDSVVEAIVKTRAEIRLRALETKDKQLFLVCDQLRNSLKTAGIELKDHGKTSSWSWVDDRSVGQ</sequence>
<dbReference type="InterPro" id="IPR024909">
    <property type="entry name" value="Cys-tRNA/MSH_ligase"/>
</dbReference>
<evidence type="ECO:0000256" key="10">
    <source>
        <dbReference type="ARBA" id="ARBA00023146"/>
    </source>
</evidence>
<evidence type="ECO:0000256" key="5">
    <source>
        <dbReference type="ARBA" id="ARBA00022723"/>
    </source>
</evidence>
<comment type="catalytic activity">
    <reaction evidence="18">
        <text>tRNA(Cys) + L-cysteine + ATP = L-cysteinyl-tRNA(Cys) + AMP + diphosphate</text>
        <dbReference type="Rhea" id="RHEA:17773"/>
        <dbReference type="Rhea" id="RHEA-COMP:9661"/>
        <dbReference type="Rhea" id="RHEA-COMP:9679"/>
        <dbReference type="ChEBI" id="CHEBI:30616"/>
        <dbReference type="ChEBI" id="CHEBI:33019"/>
        <dbReference type="ChEBI" id="CHEBI:35235"/>
        <dbReference type="ChEBI" id="CHEBI:78442"/>
        <dbReference type="ChEBI" id="CHEBI:78517"/>
        <dbReference type="ChEBI" id="CHEBI:456215"/>
        <dbReference type="EC" id="6.1.1.16"/>
    </reaction>
    <physiologicalReaction direction="right-to-left" evidence="18">
        <dbReference type="Rhea" id="RHEA:17775"/>
    </physiologicalReaction>
</comment>
<comment type="catalytic activity">
    <reaction evidence="14">
        <text>S-disulfanyl-L-cysteine + tRNA(Cys) + ATP = (S)-disulfanyl-L-cysteinyl-tRNA(Cys) + AMP + diphosphate</text>
        <dbReference type="Rhea" id="RHEA:78651"/>
        <dbReference type="Rhea" id="RHEA-COMP:9661"/>
        <dbReference type="Rhea" id="RHEA-COMP:19120"/>
        <dbReference type="ChEBI" id="CHEBI:30616"/>
        <dbReference type="ChEBI" id="CHEBI:33019"/>
        <dbReference type="ChEBI" id="CHEBI:78442"/>
        <dbReference type="ChEBI" id="CHEBI:229465"/>
        <dbReference type="ChEBI" id="CHEBI:229521"/>
        <dbReference type="ChEBI" id="CHEBI:456215"/>
    </reaction>
    <physiologicalReaction direction="left-to-right" evidence="14">
        <dbReference type="Rhea" id="RHEA:78652"/>
    </physiologicalReaction>
</comment>
<evidence type="ECO:0000256" key="4">
    <source>
        <dbReference type="ARBA" id="ARBA00022598"/>
    </source>
</evidence>
<dbReference type="InterPro" id="IPR014729">
    <property type="entry name" value="Rossmann-like_a/b/a_fold"/>
</dbReference>
<dbReference type="GO" id="GO:0005737">
    <property type="term" value="C:cytoplasm"/>
    <property type="evidence" value="ECO:0007669"/>
    <property type="project" value="TreeGrafter"/>
</dbReference>
<evidence type="ECO:0000256" key="13">
    <source>
        <dbReference type="ARBA" id="ARBA00045476"/>
    </source>
</evidence>
<organism evidence="22">
    <name type="scientific">Anopheles darlingi</name>
    <name type="common">Mosquito</name>
    <dbReference type="NCBI Taxonomy" id="43151"/>
    <lineage>
        <taxon>Eukaryota</taxon>
        <taxon>Metazoa</taxon>
        <taxon>Ecdysozoa</taxon>
        <taxon>Arthropoda</taxon>
        <taxon>Hexapoda</taxon>
        <taxon>Insecta</taxon>
        <taxon>Pterygota</taxon>
        <taxon>Neoptera</taxon>
        <taxon>Endopterygota</taxon>
        <taxon>Diptera</taxon>
        <taxon>Nematocera</taxon>
        <taxon>Culicoidea</taxon>
        <taxon>Culicidae</taxon>
        <taxon>Anophelinae</taxon>
        <taxon>Anopheles</taxon>
    </lineage>
</organism>
<feature type="region of interest" description="Disordered" evidence="20">
    <location>
        <begin position="756"/>
        <end position="779"/>
    </location>
</feature>
<gene>
    <name evidence="22" type="ORF">AND_003568</name>
</gene>
<evidence type="ECO:0000256" key="8">
    <source>
        <dbReference type="ARBA" id="ARBA00022840"/>
    </source>
</evidence>
<dbReference type="InterPro" id="IPR015803">
    <property type="entry name" value="Cys-tRNA-ligase"/>
</dbReference>
<name>W5JJX3_ANODA</name>
<keyword evidence="4" id="KW-0436">Ligase</keyword>
<evidence type="ECO:0000256" key="2">
    <source>
        <dbReference type="ARBA" id="ARBA00005594"/>
    </source>
</evidence>
<feature type="compositionally biased region" description="Polar residues" evidence="20">
    <location>
        <begin position="705"/>
        <end position="716"/>
    </location>
</feature>
<reference evidence="22" key="3">
    <citation type="journal article" date="2013" name="Nucleic Acids Res.">
        <title>The genome of Anopheles darlingi, the main neotropical malaria vector.</title>
        <authorList>
            <person name="Marinotti O."/>
            <person name="Cerqueira G.C."/>
            <person name="de Almeida L.G."/>
            <person name="Ferro M.I."/>
            <person name="Loreto E.L."/>
            <person name="Zaha A."/>
            <person name="Teixeira S.M."/>
            <person name="Wespiser A.R."/>
            <person name="Almeida E Silva A."/>
            <person name="Schlindwein A.D."/>
            <person name="Pacheco A.C."/>
            <person name="Silva A.L."/>
            <person name="Graveley B.R."/>
            <person name="Walenz B.P."/>
            <person name="Lima Bde A."/>
            <person name="Ribeiro C.A."/>
            <person name="Nunes-Silva C.G."/>
            <person name="de Carvalho C.R."/>
            <person name="Soares C.M."/>
            <person name="de Menezes C.B."/>
            <person name="Matiolli C."/>
            <person name="Caffrey D."/>
            <person name="Araujo D.A."/>
            <person name="de Oliveira D.M."/>
            <person name="Golenbock D."/>
            <person name="Grisard E.C."/>
            <person name="Fantinatti-Garboggini F."/>
            <person name="de Carvalho F.M."/>
            <person name="Barcellos F.G."/>
            <person name="Prosdocimi F."/>
            <person name="May G."/>
            <person name="Azevedo Junior G.M."/>
            <person name="Guimaraes G.M."/>
            <person name="Goldman G.H."/>
            <person name="Padilha I.Q."/>
            <person name="Batista Jda S."/>
            <person name="Ferro J.A."/>
            <person name="Ribeiro J.M."/>
            <person name="Fietto J.L."/>
            <person name="Dabbas K.M."/>
            <person name="Cerdeira L."/>
            <person name="Agnez-Lima L.F."/>
            <person name="Brocchi M."/>
            <person name="de Carvalho M.O."/>
            <person name="Teixeira Mde M."/>
            <person name="Diniz Maia Mde M."/>
            <person name="Goldman M.H."/>
            <person name="Cruz Schneider M.P."/>
            <person name="Felipe M.S."/>
            <person name="Hungria M."/>
            <person name="Nicolas M.F."/>
            <person name="Pereira M."/>
            <person name="Montes M.A."/>
            <person name="Cantao M.E."/>
            <person name="Vincentz M."/>
            <person name="Rafael M.S."/>
            <person name="Silverman N."/>
            <person name="Stoco P.H."/>
            <person name="Souza R.C."/>
            <person name="Vicentini R."/>
            <person name="Gazzinelli R.T."/>
            <person name="Neves Rde O."/>
            <person name="Silva R."/>
            <person name="Astolfi-Filho S."/>
            <person name="Maciel T.E."/>
            <person name="Urmenyi T.P."/>
            <person name="Tadei W.P."/>
            <person name="Camargo E.P."/>
            <person name="de Vasconcelos A.T."/>
        </authorList>
    </citation>
    <scope>NUCLEOTIDE SEQUENCE</scope>
</reference>
<evidence type="ECO:0000256" key="14">
    <source>
        <dbReference type="ARBA" id="ARBA00047499"/>
    </source>
</evidence>
<keyword evidence="19" id="KW-0175">Coiled coil</keyword>
<evidence type="ECO:0000256" key="3">
    <source>
        <dbReference type="ARBA" id="ARBA00012832"/>
    </source>
</evidence>
<comment type="catalytic activity">
    <reaction evidence="17">
        <text>S-sulfanyl-L-cysteine + tRNA(Cys) + ATP = (S)-sulfanyl-L-cysteinyl-tRNA(Cys) + AMP + diphosphate</text>
        <dbReference type="Rhea" id="RHEA:78647"/>
        <dbReference type="Rhea" id="RHEA-COMP:9661"/>
        <dbReference type="Rhea" id="RHEA-COMP:19119"/>
        <dbReference type="ChEBI" id="CHEBI:30616"/>
        <dbReference type="ChEBI" id="CHEBI:33019"/>
        <dbReference type="ChEBI" id="CHEBI:58591"/>
        <dbReference type="ChEBI" id="CHEBI:78442"/>
        <dbReference type="ChEBI" id="CHEBI:229520"/>
        <dbReference type="ChEBI" id="CHEBI:456215"/>
    </reaction>
    <physiologicalReaction direction="left-to-right" evidence="17">
        <dbReference type="Rhea" id="RHEA:78648"/>
    </physiologicalReaction>
</comment>
<evidence type="ECO:0000256" key="7">
    <source>
        <dbReference type="ARBA" id="ARBA00022833"/>
    </source>
</evidence>
<comment type="cofactor">
    <cofactor evidence="1">
        <name>Zn(2+)</name>
        <dbReference type="ChEBI" id="CHEBI:29105"/>
    </cofactor>
</comment>
<dbReference type="GO" id="GO:0006423">
    <property type="term" value="P:cysteinyl-tRNA aminoacylation"/>
    <property type="evidence" value="ECO:0007669"/>
    <property type="project" value="InterPro"/>
</dbReference>
<evidence type="ECO:0000259" key="21">
    <source>
        <dbReference type="Pfam" id="PF01406"/>
    </source>
</evidence>
<dbReference type="eggNOG" id="KOG2007">
    <property type="taxonomic scope" value="Eukaryota"/>
</dbReference>
<evidence type="ECO:0000256" key="17">
    <source>
        <dbReference type="ARBA" id="ARBA00048609"/>
    </source>
</evidence>
<feature type="region of interest" description="Disordered" evidence="20">
    <location>
        <begin position="635"/>
        <end position="668"/>
    </location>
</feature>
<keyword evidence="9" id="KW-0648">Protein biosynthesis</keyword>
<dbReference type="Pfam" id="PF01406">
    <property type="entry name" value="tRNA-synt_1e"/>
    <property type="match status" value="1"/>
</dbReference>
<dbReference type="PANTHER" id="PTHR10890:SF27">
    <property type="entry name" value="CYSTEINE--TRNA LIGASE, MITOCHONDRIAL-RELATED"/>
    <property type="match status" value="1"/>
</dbReference>
<dbReference type="VEuPathDB" id="VectorBase:ADAC003568"/>
<keyword evidence="24" id="KW-1185">Reference proteome</keyword>
<keyword evidence="8" id="KW-0067">ATP-binding</keyword>
<keyword evidence="6" id="KW-0547">Nucleotide-binding</keyword>
<evidence type="ECO:0000313" key="22">
    <source>
        <dbReference type="EMBL" id="ETN64682.1"/>
    </source>
</evidence>
<evidence type="ECO:0000256" key="11">
    <source>
        <dbReference type="ARBA" id="ARBA00031499"/>
    </source>
</evidence>
<keyword evidence="5" id="KW-0479">Metal-binding</keyword>
<dbReference type="PANTHER" id="PTHR10890">
    <property type="entry name" value="CYSTEINYL-TRNA SYNTHETASE"/>
    <property type="match status" value="1"/>
</dbReference>
<feature type="coiled-coil region" evidence="19">
    <location>
        <begin position="354"/>
        <end position="393"/>
    </location>
</feature>
<reference evidence="23" key="4">
    <citation type="submission" date="2015-06" db="UniProtKB">
        <authorList>
            <consortium name="EnsemblMetazoa"/>
        </authorList>
    </citation>
    <scope>IDENTIFICATION</scope>
</reference>
<dbReference type="NCBIfam" id="TIGR00435">
    <property type="entry name" value="cysS"/>
    <property type="match status" value="1"/>
</dbReference>
<comment type="catalytic activity">
    <reaction evidence="16">
        <text>S-sulfanyl-L-cysteine + L-cysteine = S-disulfanyl-L-cysteine + L-alanine</text>
        <dbReference type="Rhea" id="RHEA:78627"/>
        <dbReference type="ChEBI" id="CHEBI:35235"/>
        <dbReference type="ChEBI" id="CHEBI:57972"/>
        <dbReference type="ChEBI" id="CHEBI:58591"/>
        <dbReference type="ChEBI" id="CHEBI:229465"/>
    </reaction>
    <physiologicalReaction direction="left-to-right" evidence="16">
        <dbReference type="Rhea" id="RHEA:78628"/>
    </physiologicalReaction>
</comment>
<dbReference type="PRINTS" id="PR00983">
    <property type="entry name" value="TRNASYNTHCYS"/>
</dbReference>
<dbReference type="Proteomes" id="UP000000673">
    <property type="component" value="Unassembled WGS sequence"/>
</dbReference>
<feature type="coiled-coil region" evidence="19">
    <location>
        <begin position="494"/>
        <end position="528"/>
    </location>
</feature>
<feature type="domain" description="tRNA synthetases class I catalytic" evidence="21">
    <location>
        <begin position="890"/>
        <end position="1183"/>
    </location>
</feature>
<dbReference type="CDD" id="cd00672">
    <property type="entry name" value="CysRS_core"/>
    <property type="match status" value="1"/>
</dbReference>
<reference evidence="22 24" key="1">
    <citation type="journal article" date="2010" name="BMC Genomics">
        <title>Combination of measures distinguishes pre-miRNAs from other stem-loops in the genome of the newly sequenced Anopheles darlingi.</title>
        <authorList>
            <person name="Mendes N.D."/>
            <person name="Freitas A.T."/>
            <person name="Vasconcelos A.T."/>
            <person name="Sagot M.F."/>
        </authorList>
    </citation>
    <scope>NUCLEOTIDE SEQUENCE</scope>
</reference>
<comment type="catalytic activity">
    <reaction evidence="15">
        <text>2 L-cysteine = S-sulfanyl-L-cysteine + L-alanine</text>
        <dbReference type="Rhea" id="RHEA:78543"/>
        <dbReference type="ChEBI" id="CHEBI:35235"/>
        <dbReference type="ChEBI" id="CHEBI:57972"/>
        <dbReference type="ChEBI" id="CHEBI:58591"/>
    </reaction>
    <physiologicalReaction direction="left-to-right" evidence="15">
        <dbReference type="Rhea" id="RHEA:78544"/>
    </physiologicalReaction>
</comment>
<dbReference type="Gene3D" id="3.40.50.620">
    <property type="entry name" value="HUPs"/>
    <property type="match status" value="1"/>
</dbReference>
<dbReference type="GO" id="GO:0004817">
    <property type="term" value="F:cysteine-tRNA ligase activity"/>
    <property type="evidence" value="ECO:0007669"/>
    <property type="project" value="UniProtKB-EC"/>
</dbReference>
<dbReference type="Gene3D" id="1.20.120.1910">
    <property type="entry name" value="Cysteine-tRNA ligase, C-terminal anti-codon recognition domain"/>
    <property type="match status" value="1"/>
</dbReference>
<feature type="region of interest" description="Disordered" evidence="20">
    <location>
        <begin position="699"/>
        <end position="742"/>
    </location>
</feature>
<comment type="similarity">
    <text evidence="2">Belongs to the class-I aminoacyl-tRNA synthetase family.</text>
</comment>
<dbReference type="STRING" id="43151.W5JJX3"/>
<dbReference type="OMA" id="HENEESQ"/>
<evidence type="ECO:0000256" key="6">
    <source>
        <dbReference type="ARBA" id="ARBA00022741"/>
    </source>
</evidence>
<dbReference type="VEuPathDB" id="VectorBase:ADAR2_008520"/>
<comment type="function">
    <text evidence="13">In addition to its role as an aminoacyl-tRNA synthetase, has also cysteine persulfide synthase activity. Produces reactive persulfide species such as cysteine persulfide (CysSSH) from substrate cysteine and mediate direct incorporation of CysSSH into proteins during translations, resulting in protein persulfides and polysulfides. CysSSHs behave as potent antioxidants and cellular protectants.</text>
</comment>
<evidence type="ECO:0000256" key="20">
    <source>
        <dbReference type="SAM" id="MobiDB-lite"/>
    </source>
</evidence>
<protein>
    <recommendedName>
        <fullName evidence="3">cysteine--tRNA ligase</fullName>
        <ecNumber evidence="3">6.1.1.16</ecNumber>
    </recommendedName>
    <alternativeName>
        <fullName evidence="11">Cysteinyl-tRNA synthetase</fullName>
    </alternativeName>
</protein>
<feature type="region of interest" description="Disordered" evidence="20">
    <location>
        <begin position="313"/>
        <end position="332"/>
    </location>
</feature>
<dbReference type="GO" id="GO:0046872">
    <property type="term" value="F:metal ion binding"/>
    <property type="evidence" value="ECO:0007669"/>
    <property type="project" value="UniProtKB-KW"/>
</dbReference>
<comment type="function">
    <text evidence="12">Mitochondrial cysteine-specific aminoacyl-tRNA synthetase that catalyzes the ATP-dependent ligation of cysteine to tRNA(Cys).</text>
</comment>
<evidence type="ECO:0000256" key="1">
    <source>
        <dbReference type="ARBA" id="ARBA00001947"/>
    </source>
</evidence>
<proteinExistence type="inferred from homology"/>
<dbReference type="EC" id="6.1.1.16" evidence="3"/>
<evidence type="ECO:0000313" key="23">
    <source>
        <dbReference type="EnsemblMetazoa" id="ADAC003568-PA"/>
    </source>
</evidence>
<dbReference type="HAMAP" id="MF_00041">
    <property type="entry name" value="Cys_tRNA_synth"/>
    <property type="match status" value="1"/>
</dbReference>